<accession>A0A3S4U3Q2</accession>
<dbReference type="AlphaFoldDB" id="A0A3S4U3Q2"/>
<dbReference type="STRING" id="1278298.GCA_000428685_02093"/>
<evidence type="ECO:0000313" key="2">
    <source>
        <dbReference type="Proteomes" id="UP000276899"/>
    </source>
</evidence>
<dbReference type="RefSeq" id="WP_026427087.1">
    <property type="nucleotide sequence ID" value="NZ_CBCRWE010000019.1"/>
</dbReference>
<reference evidence="1 2" key="1">
    <citation type="submission" date="2018-12" db="EMBL/GenBank/DDBJ databases">
        <authorList>
            <consortium name="Pathogen Informatics"/>
        </authorList>
    </citation>
    <scope>NUCLEOTIDE SEQUENCE [LARGE SCALE GENOMIC DNA]</scope>
    <source>
        <strain evidence="1 2">NCTC11923</strain>
    </source>
</reference>
<evidence type="ECO:0000313" key="1">
    <source>
        <dbReference type="EMBL" id="VEG75749.1"/>
    </source>
</evidence>
<dbReference type="InterPro" id="IPR027417">
    <property type="entry name" value="P-loop_NTPase"/>
</dbReference>
<dbReference type="EMBL" id="LR134363">
    <property type="protein sequence ID" value="VEG75749.1"/>
    <property type="molecule type" value="Genomic_DNA"/>
</dbReference>
<sequence>MADTDREYRKAFYRAVNLHQGAQLVSGQEEYEQCYVPIYDQPDGPAGPDLVREIATAIDFTTGGSVQLLSGYRGAGKTTELLRLCRELDAEAYVPVYLNIEDYFNPELPLDSGSFLIGLAAGFVANCEGAGIPKQKLAERMEGLLERLKLTVDASAAFNPGSVSLDIRAALREDETFRAQVRQALESNRRTFRQEVHEFFSAVVGEMPGGRVPVFVVDSIDHFRGRAAPFDEVRDSVESLFSVHASELSLPGMHVVYTVPIYAKPVGWDSPIWPVLNVKVRERNGSDCREGIDLLREVLVKRAPGGDLERLLGTEVDRVIRSSGGQFRELFRLVSALLLKDGALPVSAQEVDQVERQMRSQAAVALSREQWEILRQVKEAQQLSVPRAQVPEARALQALGYVLCYRNGEVDWYGVHPLVETLLDERV</sequence>
<proteinExistence type="predicted"/>
<evidence type="ECO:0008006" key="3">
    <source>
        <dbReference type="Google" id="ProtNLM"/>
    </source>
</evidence>
<dbReference type="Proteomes" id="UP000276899">
    <property type="component" value="Chromosome"/>
</dbReference>
<dbReference type="KEGG" id="asla:NCTC11923_02424"/>
<dbReference type="SUPFAM" id="SSF52540">
    <property type="entry name" value="P-loop containing nucleoside triphosphate hydrolases"/>
    <property type="match status" value="1"/>
</dbReference>
<protein>
    <recommendedName>
        <fullName evidence="3">Orc1-like AAA ATPase domain-containing protein</fullName>
    </recommendedName>
</protein>
<keyword evidence="2" id="KW-1185">Reference proteome</keyword>
<name>A0A3S4U3Q2_9ACTO</name>
<gene>
    <name evidence="1" type="ORF">NCTC11923_02424</name>
</gene>
<organism evidence="1 2">
    <name type="scientific">Actinomyces slackii</name>
    <dbReference type="NCBI Taxonomy" id="52774"/>
    <lineage>
        <taxon>Bacteria</taxon>
        <taxon>Bacillati</taxon>
        <taxon>Actinomycetota</taxon>
        <taxon>Actinomycetes</taxon>
        <taxon>Actinomycetales</taxon>
        <taxon>Actinomycetaceae</taxon>
        <taxon>Actinomyces</taxon>
    </lineage>
</organism>